<dbReference type="SUPFAM" id="SSF55298">
    <property type="entry name" value="YjgF-like"/>
    <property type="match status" value="1"/>
</dbReference>
<name>A0A9Q9ELJ0_9PEZI</name>
<dbReference type="InterPro" id="IPR050703">
    <property type="entry name" value="Flavin_MAO"/>
</dbReference>
<reference evidence="8" key="1">
    <citation type="submission" date="2022-06" db="EMBL/GenBank/DDBJ databases">
        <title>Complete genome sequences of two strains of the flax pathogen Septoria linicola.</title>
        <authorList>
            <person name="Lapalu N."/>
            <person name="Simon A."/>
            <person name="Demenou B."/>
            <person name="Paumier D."/>
            <person name="Guillot M.-P."/>
            <person name="Gout L."/>
            <person name="Valade R."/>
        </authorList>
    </citation>
    <scope>NUCLEOTIDE SEQUENCE</scope>
    <source>
        <strain evidence="8">SE15195</strain>
    </source>
</reference>
<dbReference type="Gene3D" id="3.50.50.60">
    <property type="entry name" value="FAD/NAD(P)-binding domain"/>
    <property type="match status" value="1"/>
</dbReference>
<dbReference type="Gene3D" id="3.90.660.10">
    <property type="match status" value="1"/>
</dbReference>
<evidence type="ECO:0000256" key="3">
    <source>
        <dbReference type="ARBA" id="ARBA00023002"/>
    </source>
</evidence>
<feature type="binding site" evidence="5">
    <location>
        <begin position="175"/>
        <end position="176"/>
    </location>
    <ligand>
        <name>FAD</name>
        <dbReference type="ChEBI" id="CHEBI:57692"/>
    </ligand>
</feature>
<dbReference type="Pfam" id="PF01593">
    <property type="entry name" value="Amino_oxidase"/>
    <property type="match status" value="1"/>
</dbReference>
<gene>
    <name evidence="8" type="ORF">Slin15195_G091500</name>
</gene>
<keyword evidence="6" id="KW-0274">FAD</keyword>
<dbReference type="EC" id="1.4.3.-" evidence="6"/>
<dbReference type="InterPro" id="IPR002937">
    <property type="entry name" value="Amino_oxidase"/>
</dbReference>
<feature type="binding site" evidence="5">
    <location>
        <position position="377"/>
    </location>
    <ligand>
        <name>FAD</name>
        <dbReference type="ChEBI" id="CHEBI:57692"/>
    </ligand>
</feature>
<feature type="binding site" evidence="5">
    <location>
        <position position="571"/>
    </location>
    <ligand>
        <name>FAD</name>
        <dbReference type="ChEBI" id="CHEBI:57692"/>
    </ligand>
</feature>
<dbReference type="Pfam" id="PF01042">
    <property type="entry name" value="Ribonuc_L-PSP"/>
    <property type="match status" value="1"/>
</dbReference>
<evidence type="ECO:0000313" key="9">
    <source>
        <dbReference type="Proteomes" id="UP001056384"/>
    </source>
</evidence>
<dbReference type="InterPro" id="IPR036188">
    <property type="entry name" value="FAD/NAD-bd_sf"/>
</dbReference>
<evidence type="ECO:0000313" key="8">
    <source>
        <dbReference type="EMBL" id="USW55831.1"/>
    </source>
</evidence>
<evidence type="ECO:0000256" key="6">
    <source>
        <dbReference type="RuleBase" id="RU362067"/>
    </source>
</evidence>
<evidence type="ECO:0000256" key="4">
    <source>
        <dbReference type="ARBA" id="ARBA00048448"/>
    </source>
</evidence>
<dbReference type="Gene3D" id="3.30.1330.40">
    <property type="entry name" value="RutC-like"/>
    <property type="match status" value="1"/>
</dbReference>
<comment type="similarity">
    <text evidence="2 6">Belongs to the flavin monoamine oxidase family.</text>
</comment>
<dbReference type="Proteomes" id="UP001056384">
    <property type="component" value="Chromosome 8"/>
</dbReference>
<keyword evidence="3 6" id="KW-0560">Oxidoreductase</keyword>
<dbReference type="PRINTS" id="PR00757">
    <property type="entry name" value="AMINEOXDASEF"/>
</dbReference>
<dbReference type="PANTHER" id="PTHR43563:SF14">
    <property type="entry name" value="AMINE OXIDASE"/>
    <property type="match status" value="1"/>
</dbReference>
<dbReference type="InterPro" id="IPR001613">
    <property type="entry name" value="Flavin_amine_oxidase"/>
</dbReference>
<feature type="domain" description="Amine oxidase" evidence="7">
    <location>
        <begin position="155"/>
        <end position="595"/>
    </location>
</feature>
<evidence type="ECO:0000256" key="1">
    <source>
        <dbReference type="ARBA" id="ARBA00001974"/>
    </source>
</evidence>
<dbReference type="GO" id="GO:0097621">
    <property type="term" value="F:monoamine oxidase activity"/>
    <property type="evidence" value="ECO:0007669"/>
    <property type="project" value="UniProtKB-EC"/>
</dbReference>
<dbReference type="SUPFAM" id="SSF54373">
    <property type="entry name" value="FAD-linked reductases, C-terminal domain"/>
    <property type="match status" value="1"/>
</dbReference>
<evidence type="ECO:0000256" key="5">
    <source>
        <dbReference type="PIRSR" id="PIRSR601613-1"/>
    </source>
</evidence>
<keyword evidence="9" id="KW-1185">Reference proteome</keyword>
<comment type="cofactor">
    <cofactor evidence="1 6">
        <name>FAD</name>
        <dbReference type="ChEBI" id="CHEBI:57692"/>
    </cofactor>
</comment>
<dbReference type="InterPro" id="IPR006175">
    <property type="entry name" value="YjgF/YER057c/UK114"/>
</dbReference>
<dbReference type="AlphaFoldDB" id="A0A9Q9ELJ0"/>
<evidence type="ECO:0000259" key="7">
    <source>
        <dbReference type="Pfam" id="PF01593"/>
    </source>
</evidence>
<dbReference type="Gene3D" id="1.10.405.10">
    <property type="entry name" value="Guanine Nucleotide Dissociation Inhibitor, domain 1"/>
    <property type="match status" value="1"/>
</dbReference>
<feature type="binding site" evidence="5">
    <location>
        <position position="485"/>
    </location>
    <ligand>
        <name>substrate</name>
    </ligand>
</feature>
<comment type="catalytic activity">
    <reaction evidence="4">
        <text>a secondary aliphatic amine + O2 + H2O = a primary amine + an aldehyde + H2O2</text>
        <dbReference type="Rhea" id="RHEA:26414"/>
        <dbReference type="ChEBI" id="CHEBI:15377"/>
        <dbReference type="ChEBI" id="CHEBI:15379"/>
        <dbReference type="ChEBI" id="CHEBI:16240"/>
        <dbReference type="ChEBI" id="CHEBI:17478"/>
        <dbReference type="ChEBI" id="CHEBI:58855"/>
        <dbReference type="ChEBI" id="CHEBI:65296"/>
        <dbReference type="EC" id="1.4.3.4"/>
    </reaction>
</comment>
<dbReference type="InterPro" id="IPR035959">
    <property type="entry name" value="RutC-like_sf"/>
</dbReference>
<dbReference type="SUPFAM" id="SSF51905">
    <property type="entry name" value="FAD/NAD(P)-binding domain"/>
    <property type="match status" value="1"/>
</dbReference>
<accession>A0A9Q9ELJ0</accession>
<dbReference type="CDD" id="cd00448">
    <property type="entry name" value="YjgF_YER057c_UK114_family"/>
    <property type="match status" value="1"/>
</dbReference>
<sequence length="605" mass="66022">MTTKMRPIDVGNSAKAYYAAATSSNATEIIHVAGQPGTNAQGKVPADFESQIQLALLNLRKVLLAADAQVPDILKLTFYIVDYSPAKRLHTRHIRKFLDGHRPAVTLVPVPSLAGEGWLFEIEAVVAKQTPEQLVRQPVLASAQAVDVVIIGAGLAGLTAAAQIITSGLSCVVLEARDRVGGRTWSTSVSTNDGIVDLGAAWINDTNQSRMIGLARKFNLELVEQNTSGNAVLQDAAGQLKHFAYGELPPFEQSVQDNVAFIRDQAEADCQLLDRAFPADSDLDSITFAAYLRRNGATEDALKTATVWTRAMLGHDPEDVSALFFLSYCKSGGGLLQMRSDRKGGGQHLRLRYGTQQFAERLVTELPDGVVQLSSAVSSVDQLAQQDVVVKRSGARVYRARKVVSAVPPPVLKKIHFEPPLPLAKQLLIDSFRYGFYQKVIVVFKTPFWIKKKSSCGLVQSFLGPAAVIRDTSVPVDDKWVLTCFVAGTPGQEWSRHDQPERERQILEQIAAVYEYPAAKHELVEFVTLPWSDEEWTGYGCPSPALPPGVLEVAGHAIRDSVRDVHFVGTETSDVWKGYMEGAVRSGERGAEEVIDGLTRVVAKL</sequence>
<evidence type="ECO:0000256" key="2">
    <source>
        <dbReference type="ARBA" id="ARBA00005995"/>
    </source>
</evidence>
<keyword evidence="6" id="KW-0285">Flavoprotein</keyword>
<dbReference type="EMBL" id="CP099425">
    <property type="protein sequence ID" value="USW55831.1"/>
    <property type="molecule type" value="Genomic_DNA"/>
</dbReference>
<proteinExistence type="inferred from homology"/>
<dbReference type="PANTHER" id="PTHR43563">
    <property type="entry name" value="AMINE OXIDASE"/>
    <property type="match status" value="1"/>
</dbReference>
<protein>
    <recommendedName>
        <fullName evidence="6">Amine oxidase</fullName>
        <ecNumber evidence="6">1.4.3.-</ecNumber>
    </recommendedName>
</protein>
<organism evidence="8 9">
    <name type="scientific">Septoria linicola</name>
    <dbReference type="NCBI Taxonomy" id="215465"/>
    <lineage>
        <taxon>Eukaryota</taxon>
        <taxon>Fungi</taxon>
        <taxon>Dikarya</taxon>
        <taxon>Ascomycota</taxon>
        <taxon>Pezizomycotina</taxon>
        <taxon>Dothideomycetes</taxon>
        <taxon>Dothideomycetidae</taxon>
        <taxon>Mycosphaerellales</taxon>
        <taxon>Mycosphaerellaceae</taxon>
        <taxon>Septoria</taxon>
    </lineage>
</organism>